<dbReference type="Proteomes" id="UP000218979">
    <property type="component" value="Unassembled WGS sequence"/>
</dbReference>
<evidence type="ECO:0000313" key="3">
    <source>
        <dbReference type="EMBL" id="SFZ73197.1"/>
    </source>
</evidence>
<organism evidence="3 4">
    <name type="scientific">Pseudolactococcus chungangensis CAU 28 = DSM 22330</name>
    <dbReference type="NCBI Taxonomy" id="1122154"/>
    <lineage>
        <taxon>Bacteria</taxon>
        <taxon>Bacillati</taxon>
        <taxon>Bacillota</taxon>
        <taxon>Bacilli</taxon>
        <taxon>Lactobacillales</taxon>
        <taxon>Streptococcaceae</taxon>
        <taxon>Pseudolactococcus</taxon>
    </lineage>
</organism>
<evidence type="ECO:0000313" key="5">
    <source>
        <dbReference type="Proteomes" id="UP000218979"/>
    </source>
</evidence>
<protein>
    <recommendedName>
        <fullName evidence="1">DUF6273 domain-containing protein</fullName>
    </recommendedName>
</protein>
<keyword evidence="5" id="KW-1185">Reference proteome</keyword>
<reference evidence="2 5" key="1">
    <citation type="submission" date="2014-12" db="EMBL/GenBank/DDBJ databases">
        <title>Draft genome sequences of 10 type strains of Lactococcus.</title>
        <authorList>
            <person name="Sun Z."/>
            <person name="Zhong Z."/>
            <person name="Liu W."/>
            <person name="Zhang W."/>
            <person name="Zhang H."/>
        </authorList>
    </citation>
    <scope>NUCLEOTIDE SEQUENCE [LARGE SCALE GENOMIC DNA]</scope>
    <source>
        <strain evidence="2 5">DSM 22330</strain>
    </source>
</reference>
<evidence type="ECO:0000313" key="2">
    <source>
        <dbReference type="EMBL" id="PCS03984.1"/>
    </source>
</evidence>
<dbReference type="EMBL" id="JXJT01000006">
    <property type="protein sequence ID" value="PCS03984.1"/>
    <property type="molecule type" value="Genomic_DNA"/>
</dbReference>
<sequence>MIIILGLGILALIIYGIQKMAIKSKLPSKPPQILRDLAYDCDKRLGYTIYIPESGKLEPYYVLTKNYYKQGNVLLMRKYVLNSAIPYKHEYSTSYYGNSLPDKFMNEVFIKEFPEKLQDDIPVTSINITDENSVMFRKHTEVIKRQFFILLEKELGKDYPVTSDEMKIKYFSDNRHTRSLGKLKTGDVVSWWLRGVDYHNRDNFAAIAKYNGYAEYAEVMSPIYIRPSFCLSPHTKIVKETIDGEAIYVLKDFQDLNIKPNILVEKVGLKYPKLQEYYVKHDYVGVDVDITNPQYGAYLSDNPVVPRGETIVIRALPYSDGQFEGWYSGDRLISPEPVLTYQVEKNETLLAKFSHKIPQ</sequence>
<dbReference type="EMBL" id="FPKS01000003">
    <property type="protein sequence ID" value="SFZ73197.1"/>
    <property type="molecule type" value="Genomic_DNA"/>
</dbReference>
<name>A0A1K2H9A8_9LACT</name>
<dbReference type="InterPro" id="IPR046240">
    <property type="entry name" value="DUF6273"/>
</dbReference>
<evidence type="ECO:0000259" key="1">
    <source>
        <dbReference type="Pfam" id="PF19789"/>
    </source>
</evidence>
<dbReference type="AlphaFoldDB" id="A0A1K2H9A8"/>
<proteinExistence type="predicted"/>
<evidence type="ECO:0000313" key="4">
    <source>
        <dbReference type="Proteomes" id="UP000185655"/>
    </source>
</evidence>
<feature type="domain" description="DUF6273" evidence="1">
    <location>
        <begin position="70"/>
        <end position="232"/>
    </location>
</feature>
<dbReference type="Proteomes" id="UP000185655">
    <property type="component" value="Unassembled WGS sequence"/>
</dbReference>
<reference evidence="3 4" key="2">
    <citation type="submission" date="2016-11" db="EMBL/GenBank/DDBJ databases">
        <authorList>
            <person name="Jaros S."/>
            <person name="Januszkiewicz K."/>
            <person name="Wedrychowicz H."/>
        </authorList>
    </citation>
    <scope>NUCLEOTIDE SEQUENCE [LARGE SCALE GENOMIC DNA]</scope>
    <source>
        <strain evidence="3 4">DSM 22330</strain>
    </source>
</reference>
<dbReference type="STRING" id="1122154.SAMN02746068_00790"/>
<dbReference type="Pfam" id="PF19789">
    <property type="entry name" value="DUF6273"/>
    <property type="match status" value="1"/>
</dbReference>
<gene>
    <name evidence="2" type="ORF">RR45_GL001803</name>
    <name evidence="3" type="ORF">SAMN02746068_00790</name>
</gene>
<accession>A0A1K2H9A8</accession>